<feature type="transmembrane region" description="Helical" evidence="4">
    <location>
        <begin position="138"/>
        <end position="159"/>
    </location>
</feature>
<dbReference type="InterPro" id="IPR036938">
    <property type="entry name" value="PAP2/HPO_sf"/>
</dbReference>
<keyword evidence="4" id="KW-1133">Transmembrane helix</keyword>
<accession>A0A4R0YZ90</accession>
<feature type="transmembrane region" description="Helical" evidence="4">
    <location>
        <begin position="112"/>
        <end position="131"/>
    </location>
</feature>
<evidence type="ECO:0000256" key="4">
    <source>
        <dbReference type="SAM" id="Phobius"/>
    </source>
</evidence>
<feature type="domain" description="Phosphatidic acid phosphatase type 2/haloperoxidase" evidence="5">
    <location>
        <begin position="139"/>
        <end position="250"/>
    </location>
</feature>
<feature type="transmembrane region" description="Helical" evidence="4">
    <location>
        <begin position="235"/>
        <end position="256"/>
    </location>
</feature>
<organism evidence="6 7">
    <name type="scientific">Dyella soli</name>
    <dbReference type="NCBI Taxonomy" id="522319"/>
    <lineage>
        <taxon>Bacteria</taxon>
        <taxon>Pseudomonadati</taxon>
        <taxon>Pseudomonadota</taxon>
        <taxon>Gammaproteobacteria</taxon>
        <taxon>Lysobacterales</taxon>
        <taxon>Rhodanobacteraceae</taxon>
        <taxon>Dyella</taxon>
    </lineage>
</organism>
<proteinExistence type="predicted"/>
<evidence type="ECO:0000313" key="7">
    <source>
        <dbReference type="Proteomes" id="UP000291822"/>
    </source>
</evidence>
<keyword evidence="4" id="KW-0812">Transmembrane</keyword>
<dbReference type="GO" id="GO:0050380">
    <property type="term" value="F:undecaprenyl-diphosphatase activity"/>
    <property type="evidence" value="ECO:0007669"/>
    <property type="project" value="UniProtKB-EC"/>
</dbReference>
<dbReference type="Gene3D" id="1.20.144.10">
    <property type="entry name" value="Phosphatidic acid phosphatase type 2/haloperoxidase"/>
    <property type="match status" value="2"/>
</dbReference>
<feature type="transmembrane region" description="Helical" evidence="4">
    <location>
        <begin position="53"/>
        <end position="77"/>
    </location>
</feature>
<dbReference type="SMART" id="SM00014">
    <property type="entry name" value="acidPPc"/>
    <property type="match status" value="1"/>
</dbReference>
<dbReference type="EC" id="3.6.1.27" evidence="1"/>
<comment type="catalytic activity">
    <reaction evidence="3">
        <text>di-trans,octa-cis-undecaprenyl diphosphate + H2O = di-trans,octa-cis-undecaprenyl phosphate + phosphate + H(+)</text>
        <dbReference type="Rhea" id="RHEA:28094"/>
        <dbReference type="ChEBI" id="CHEBI:15377"/>
        <dbReference type="ChEBI" id="CHEBI:15378"/>
        <dbReference type="ChEBI" id="CHEBI:43474"/>
        <dbReference type="ChEBI" id="CHEBI:58405"/>
        <dbReference type="ChEBI" id="CHEBI:60392"/>
        <dbReference type="EC" id="3.6.1.27"/>
    </reaction>
</comment>
<evidence type="ECO:0000259" key="5">
    <source>
        <dbReference type="SMART" id="SM00014"/>
    </source>
</evidence>
<dbReference type="EMBL" id="SJTG01000001">
    <property type="protein sequence ID" value="TCI12654.1"/>
    <property type="molecule type" value="Genomic_DNA"/>
</dbReference>
<dbReference type="RefSeq" id="WP_131150568.1">
    <property type="nucleotide sequence ID" value="NZ_SJTG01000001.1"/>
</dbReference>
<evidence type="ECO:0000313" key="6">
    <source>
        <dbReference type="EMBL" id="TCI12654.1"/>
    </source>
</evidence>
<dbReference type="PANTHER" id="PTHR14969:SF13">
    <property type="entry name" value="AT30094P"/>
    <property type="match status" value="1"/>
</dbReference>
<dbReference type="Proteomes" id="UP000291822">
    <property type="component" value="Unassembled WGS sequence"/>
</dbReference>
<feature type="transmembrane region" description="Helical" evidence="4">
    <location>
        <begin position="12"/>
        <end position="32"/>
    </location>
</feature>
<keyword evidence="7" id="KW-1185">Reference proteome</keyword>
<dbReference type="SUPFAM" id="SSF48317">
    <property type="entry name" value="Acid phosphatase/Vanadium-dependent haloperoxidase"/>
    <property type="match status" value="1"/>
</dbReference>
<feature type="transmembrane region" description="Helical" evidence="4">
    <location>
        <begin position="179"/>
        <end position="201"/>
    </location>
</feature>
<reference evidence="6 7" key="1">
    <citation type="submission" date="2019-02" db="EMBL/GenBank/DDBJ databases">
        <title>Dyella amyloliquefaciens sp. nov., isolated from forest soil.</title>
        <authorList>
            <person name="Gao Z.-H."/>
            <person name="Qiu L.-H."/>
        </authorList>
    </citation>
    <scope>NUCLEOTIDE SEQUENCE [LARGE SCALE GENOMIC DNA]</scope>
    <source>
        <strain evidence="6 7">KACC 12747</strain>
    </source>
</reference>
<gene>
    <name evidence="6" type="ORF">EZM97_04720</name>
</gene>
<feature type="transmembrane region" description="Helical" evidence="4">
    <location>
        <begin position="208"/>
        <end position="229"/>
    </location>
</feature>
<keyword evidence="4" id="KW-0472">Membrane</keyword>
<dbReference type="InterPro" id="IPR000326">
    <property type="entry name" value="PAP2/HPO"/>
</dbReference>
<evidence type="ECO:0000256" key="1">
    <source>
        <dbReference type="ARBA" id="ARBA00012374"/>
    </source>
</evidence>
<dbReference type="Pfam" id="PF01569">
    <property type="entry name" value="PAP2"/>
    <property type="match status" value="1"/>
</dbReference>
<evidence type="ECO:0000256" key="3">
    <source>
        <dbReference type="ARBA" id="ARBA00047594"/>
    </source>
</evidence>
<dbReference type="CDD" id="cd03392">
    <property type="entry name" value="PAP2_like_2"/>
    <property type="match status" value="1"/>
</dbReference>
<sequence length="265" mass="28572">MTSTLIDWTALHAPTVASLLLLLGVLAGDLAWQRSARLKVAAMAGGRHAGVMRWRTGVLLMVAGTVVFASLAFAVALGDPGTMAGIDTALAQELHERASPTLLQALATFTDLASQPWIVGGSLLVLFVLLLRGEWWLSLVWSVAQIGILPLSLGIKSLVERPRPLHSHGFVVEQGWSFPSGHAVSSIVFYGMLAYVLLRIVPSRWHRAIIAVTVALVGSIGISRILLQVHYLSDVMAGFALGLAWLVLCMACADWLRLRSLTKLR</sequence>
<dbReference type="AlphaFoldDB" id="A0A4R0YZ90"/>
<evidence type="ECO:0000256" key="2">
    <source>
        <dbReference type="ARBA" id="ARBA00032707"/>
    </source>
</evidence>
<name>A0A4R0YZ90_9GAMM</name>
<protein>
    <recommendedName>
        <fullName evidence="1">undecaprenyl-diphosphate phosphatase</fullName>
        <ecNumber evidence="1">3.6.1.27</ecNumber>
    </recommendedName>
    <alternativeName>
        <fullName evidence="2">Undecaprenyl pyrophosphate phosphatase</fullName>
    </alternativeName>
</protein>
<dbReference type="PANTHER" id="PTHR14969">
    <property type="entry name" value="SPHINGOSINE-1-PHOSPHATE PHOSPHOHYDROLASE"/>
    <property type="match status" value="1"/>
</dbReference>
<comment type="caution">
    <text evidence="6">The sequence shown here is derived from an EMBL/GenBank/DDBJ whole genome shotgun (WGS) entry which is preliminary data.</text>
</comment>